<protein>
    <submittedName>
        <fullName evidence="3">Uncharacterized protein</fullName>
    </submittedName>
</protein>
<reference evidence="3" key="1">
    <citation type="submission" date="2019-07" db="EMBL/GenBank/DDBJ databases">
        <title>Genomic Encyclopedia of Type Strains, Phase IV (KMG-IV): sequencing the most valuable type-strain genomes for metagenomic binning, comparative biology and taxonomic classification.</title>
        <authorList>
            <person name="Goeker M."/>
        </authorList>
    </citation>
    <scope>NUCLEOTIDE SEQUENCE</scope>
    <source>
        <strain evidence="3">DSM 44596</strain>
    </source>
</reference>
<evidence type="ECO:0000256" key="2">
    <source>
        <dbReference type="SAM" id="Phobius"/>
    </source>
</evidence>
<dbReference type="AlphaFoldDB" id="A0A652YX13"/>
<keyword evidence="2" id="KW-0472">Membrane</keyword>
<comment type="caution">
    <text evidence="3">The sequence shown here is derived from an EMBL/GenBank/DDBJ whole genome shotgun (WGS) entry which is preliminary data.</text>
</comment>
<name>A0A652YX13_NOCGL</name>
<accession>A0A652YX13</accession>
<evidence type="ECO:0000256" key="1">
    <source>
        <dbReference type="SAM" id="MobiDB-lite"/>
    </source>
</evidence>
<feature type="region of interest" description="Disordered" evidence="1">
    <location>
        <begin position="40"/>
        <end position="69"/>
    </location>
</feature>
<feature type="compositionally biased region" description="Polar residues" evidence="1">
    <location>
        <begin position="40"/>
        <end position="51"/>
    </location>
</feature>
<sequence length="481" mass="50650">MADKNSGSDRTEKWTVALTVVSLMAGGIVFAGVVDRWSGSDSGELTASSVGTTQSTEETQAEETQAEENSEYTYVTPTVVYPTSIPGCTSVESPGDGLSSISYWSTGAQTYDDPRFPWFSAPKATVMSEAVQRSLPAVAEIEFASPERSLNFGPLHVPSESSELPEGFSLEEMADTTASATLVRDGKAGALDIRVTSHTGPVPPCIAGSLVERRTLADGSVVDAQDTWSETNGVRTLSRSALLYGADKTFIQASATDAVYAGSPGVEISGMVPLTVEDLIALVSLPQLRITAPVPPGTAPIQPGCQGSTLDPSGRKLDRGTVDELGRALQSGWRAAPPGMPVLEPALGRLVLAESDTTTACQDLVARSGGNESDLTISITSGQPLPKAPNKYDPSYDGHPKSVVTAEDGAVIVRDERHYSVMPMGNGESTREATSEQSRSVTLTQPNGTRVSVRSSAASPNMPMTYEQLEFLATIDGLEIR</sequence>
<gene>
    <name evidence="3" type="ORF">FNL38_101575</name>
</gene>
<feature type="transmembrane region" description="Helical" evidence="2">
    <location>
        <begin position="14"/>
        <end position="34"/>
    </location>
</feature>
<evidence type="ECO:0000313" key="3">
    <source>
        <dbReference type="EMBL" id="TYQ08204.1"/>
    </source>
</evidence>
<feature type="compositionally biased region" description="Acidic residues" evidence="1">
    <location>
        <begin position="59"/>
        <end position="69"/>
    </location>
</feature>
<feature type="region of interest" description="Disordered" evidence="1">
    <location>
        <begin position="294"/>
        <end position="315"/>
    </location>
</feature>
<feature type="region of interest" description="Disordered" evidence="1">
    <location>
        <begin position="422"/>
        <end position="443"/>
    </location>
</feature>
<keyword evidence="2" id="KW-1133">Transmembrane helix</keyword>
<keyword evidence="2" id="KW-0812">Transmembrane</keyword>
<dbReference type="EMBL" id="VNIQ01000001">
    <property type="protein sequence ID" value="TYQ08204.1"/>
    <property type="molecule type" value="Genomic_DNA"/>
</dbReference>
<organism evidence="3">
    <name type="scientific">Nocardia globerula</name>
    <dbReference type="NCBI Taxonomy" id="1818"/>
    <lineage>
        <taxon>Bacteria</taxon>
        <taxon>Bacillati</taxon>
        <taxon>Actinomycetota</taxon>
        <taxon>Actinomycetes</taxon>
        <taxon>Mycobacteriales</taxon>
        <taxon>Nocardiaceae</taxon>
        <taxon>Nocardia</taxon>
    </lineage>
</organism>
<proteinExistence type="predicted"/>